<feature type="coiled-coil region" evidence="1">
    <location>
        <begin position="830"/>
        <end position="890"/>
    </location>
</feature>
<feature type="region of interest" description="Disordered" evidence="2">
    <location>
        <begin position="1054"/>
        <end position="1080"/>
    </location>
</feature>
<evidence type="ECO:0000313" key="6">
    <source>
        <dbReference type="Proteomes" id="UP001224775"/>
    </source>
</evidence>
<evidence type="ECO:0008006" key="7">
    <source>
        <dbReference type="Google" id="ProtNLM"/>
    </source>
</evidence>
<proteinExistence type="predicted"/>
<feature type="compositionally biased region" description="Basic and acidic residues" evidence="2">
    <location>
        <begin position="666"/>
        <end position="678"/>
    </location>
</feature>
<evidence type="ECO:0000259" key="3">
    <source>
        <dbReference type="PROSITE" id="PS50812"/>
    </source>
</evidence>
<feature type="compositionally biased region" description="Basic and acidic residues" evidence="2">
    <location>
        <begin position="288"/>
        <end position="334"/>
    </location>
</feature>
<feature type="region of interest" description="Disordered" evidence="2">
    <location>
        <begin position="657"/>
        <end position="711"/>
    </location>
</feature>
<evidence type="ECO:0000256" key="1">
    <source>
        <dbReference type="SAM" id="Coils"/>
    </source>
</evidence>
<evidence type="ECO:0000313" key="5">
    <source>
        <dbReference type="EMBL" id="KAK1745043.1"/>
    </source>
</evidence>
<dbReference type="SUPFAM" id="SSF63748">
    <property type="entry name" value="Tudor/PWWP/MBT"/>
    <property type="match status" value="1"/>
</dbReference>
<dbReference type="GO" id="GO:0006334">
    <property type="term" value="P:nucleosome assembly"/>
    <property type="evidence" value="ECO:0007669"/>
    <property type="project" value="InterPro"/>
</dbReference>
<evidence type="ECO:0000256" key="2">
    <source>
        <dbReference type="SAM" id="MobiDB-lite"/>
    </source>
</evidence>
<dbReference type="GO" id="GO:0005634">
    <property type="term" value="C:nucleus"/>
    <property type="evidence" value="ECO:0007669"/>
    <property type="project" value="UniProtKB-SubCell"/>
</dbReference>
<gene>
    <name evidence="5" type="ORF">QTG54_004334</name>
</gene>
<feature type="compositionally biased region" description="Acidic residues" evidence="2">
    <location>
        <begin position="693"/>
        <end position="706"/>
    </location>
</feature>
<sequence length="1403" mass="155642">MSGEEDVKLPAAGSSVFNAELPPANSSQNGERNPSAQMSTGYPLVAAMNVAPAAAAASKPSPYSVIMTSNKTTNDESASVSKKHSSDGDGRSVLDDRWYENLSKLKPCIKDEGIMDYSSITDDKVKQKLMTLLDAKFSFEPVKKRKNADSKPKPKAKRPAKEKSESTTPGNAKVFDNVTTPQMEEEKMAKKKSVSASGELKSEEAELDVAKPAAKASTKKSPASKGTAKKGGKPSYVDMIHEAIVAIKDRTGSSAIAISKWILAHHQHAASINQNMFKSRLNMALKQGPKEEGRDGQEKAEADKKKKEANMTPEERAAALERKKKKEEAEKKKKWIAEQVKRRRFPIEDTRLHSENKEWGVRPRKDVTRPPALPDTLACIIPPHLRTGDRKWSSKNACSNVVHTGGNLSELGPDRDRGLVTDVLQVWHFFCGDVGLADENYPVPKFSVKTMFYALDEVLSGNAKAAKALPPLITHLFVTALKMLSAAQDTSSDAPVDLRLQADLVKLAEGLNAVSWSQIFFYYVELMESYYTSDLSLGPDVLPSEGKLDMSYFWDHVKMDVDNDEPKSEEPIEYNAYIGNPNGVLAKALSKLQRQVEPWALSAEELMAMLRTLTDDILAKRPDLSEDMLGRGAKLYELQKAKRAALVKYNKVRLAYEGPKKPSRPRKADNDAKKEDAVKGSAGDEGTGNDSKVEEEDEEEEKEEEEKPFVPTATKKQFETAQKAWVKAHEAFENGITKLVSRSEPIGFDRHHNAFYVFRHDPEMVHIERLKPMSLTDELKLLGVELNPFSSWHVIDTKPLFEQFLGCLDDRELTILKRRLHDGKQDNTRVQAREKEVEDLQRRLENAKSACDAADGRRSGRLAGNAEDDLKKIEEEIKFTLEAHQEEERQEKSGREKATDYFSLTGLQMVMDLHASAGKKQTRSSRKTEEVVETGNPSIADMTCDKLWWDDKVGGNGTVNVLVNALLEMEDKCNDLSPWRRHDTTRDEWRNQLSAASVAWTQDCSMQLGPSAEHEDEMTSASLRMSHATIVASIKGSLKDLELRVFEISGQKKAVEEADTAEEDGGAQSDDEDDADQKKRGQDWKLKINALNRVPTPKYTLIRDIIVAAITVARKAHLNQVAAELKAALQLHRPHAAGEAKVAAIAVLEKYGGYDASGDEEEDVDFDELAAVDAPAESPDNEADGAAITSMLCSEAIMMSGSIGGDDDADPYDWSDAIKECKSLSRLAALSQCFLSKAYDVVARIELERGELDSLLGLNAKRQSRSKKASNIKKSRDSSVAIWCDSKLTDRLVKAKVTNYPWWPARVCEPLDPLIAEGVKDCGHIVISSVGNPGMFLVPEKDVVDFIEETEDDLSLDAEVATSLRESTAIAKKLWRRQHVGVQSPWSKSRDLASLKRRRPRAS</sequence>
<dbReference type="InterPro" id="IPR036390">
    <property type="entry name" value="WH_DNA-bd_sf"/>
</dbReference>
<protein>
    <recommendedName>
        <fullName evidence="7">PWWP domain-containing protein</fullName>
    </recommendedName>
</protein>
<feature type="region of interest" description="Disordered" evidence="2">
    <location>
        <begin position="142"/>
        <end position="234"/>
    </location>
</feature>
<feature type="compositionally biased region" description="Basic and acidic residues" evidence="2">
    <location>
        <begin position="84"/>
        <end position="95"/>
    </location>
</feature>
<comment type="caution">
    <text evidence="5">The sequence shown here is derived from an EMBL/GenBank/DDBJ whole genome shotgun (WGS) entry which is preliminary data.</text>
</comment>
<dbReference type="GO" id="GO:0000786">
    <property type="term" value="C:nucleosome"/>
    <property type="evidence" value="ECO:0007669"/>
    <property type="project" value="InterPro"/>
</dbReference>
<dbReference type="Gene3D" id="1.10.10.10">
    <property type="entry name" value="Winged helix-like DNA-binding domain superfamily/Winged helix DNA-binding domain"/>
    <property type="match status" value="1"/>
</dbReference>
<feature type="region of interest" description="Disordered" evidence="2">
    <location>
        <begin position="287"/>
        <end position="334"/>
    </location>
</feature>
<reference evidence="5" key="1">
    <citation type="submission" date="2023-06" db="EMBL/GenBank/DDBJ databases">
        <title>Survivors Of The Sea: Transcriptome response of Skeletonema marinoi to long-term dormancy.</title>
        <authorList>
            <person name="Pinder M.I.M."/>
            <person name="Kourtchenko O."/>
            <person name="Robertson E.K."/>
            <person name="Larsson T."/>
            <person name="Maumus F."/>
            <person name="Osuna-Cruz C.M."/>
            <person name="Vancaester E."/>
            <person name="Stenow R."/>
            <person name="Vandepoele K."/>
            <person name="Ploug H."/>
            <person name="Bruchert V."/>
            <person name="Godhe A."/>
            <person name="Topel M."/>
        </authorList>
    </citation>
    <scope>NUCLEOTIDE SEQUENCE</scope>
    <source>
        <strain evidence="5">R05AC</strain>
    </source>
</reference>
<dbReference type="PROSITE" id="PS51504">
    <property type="entry name" value="H15"/>
    <property type="match status" value="1"/>
</dbReference>
<dbReference type="EMBL" id="JATAAI010000006">
    <property type="protein sequence ID" value="KAK1745043.1"/>
    <property type="molecule type" value="Genomic_DNA"/>
</dbReference>
<dbReference type="CDD" id="cd05162">
    <property type="entry name" value="PWWP"/>
    <property type="match status" value="1"/>
</dbReference>
<dbReference type="Proteomes" id="UP001224775">
    <property type="component" value="Unassembled WGS sequence"/>
</dbReference>
<dbReference type="InterPro" id="IPR036388">
    <property type="entry name" value="WH-like_DNA-bd_sf"/>
</dbReference>
<organism evidence="5 6">
    <name type="scientific">Skeletonema marinoi</name>
    <dbReference type="NCBI Taxonomy" id="267567"/>
    <lineage>
        <taxon>Eukaryota</taxon>
        <taxon>Sar</taxon>
        <taxon>Stramenopiles</taxon>
        <taxon>Ochrophyta</taxon>
        <taxon>Bacillariophyta</taxon>
        <taxon>Coscinodiscophyceae</taxon>
        <taxon>Thalassiosirophycidae</taxon>
        <taxon>Thalassiosirales</taxon>
        <taxon>Skeletonemataceae</taxon>
        <taxon>Skeletonema</taxon>
        <taxon>Skeletonema marinoi-dohrnii complex</taxon>
    </lineage>
</organism>
<dbReference type="SUPFAM" id="SSF46785">
    <property type="entry name" value="Winged helix' DNA-binding domain"/>
    <property type="match status" value="1"/>
</dbReference>
<dbReference type="CDD" id="cd00073">
    <property type="entry name" value="H15"/>
    <property type="match status" value="1"/>
</dbReference>
<dbReference type="PROSITE" id="PS50812">
    <property type="entry name" value="PWWP"/>
    <property type="match status" value="1"/>
</dbReference>
<feature type="compositionally biased region" description="Polar residues" evidence="2">
    <location>
        <begin position="24"/>
        <end position="38"/>
    </location>
</feature>
<dbReference type="Gene3D" id="2.30.30.140">
    <property type="match status" value="1"/>
</dbReference>
<dbReference type="GO" id="GO:0003677">
    <property type="term" value="F:DNA binding"/>
    <property type="evidence" value="ECO:0007669"/>
    <property type="project" value="InterPro"/>
</dbReference>
<feature type="compositionally biased region" description="Low complexity" evidence="2">
    <location>
        <begin position="210"/>
        <end position="226"/>
    </location>
</feature>
<feature type="region of interest" description="Disordered" evidence="2">
    <location>
        <begin position="53"/>
        <end position="95"/>
    </location>
</feature>
<dbReference type="InterPro" id="IPR000313">
    <property type="entry name" value="PWWP_dom"/>
</dbReference>
<feature type="region of interest" description="Disordered" evidence="2">
    <location>
        <begin position="1"/>
        <end position="38"/>
    </location>
</feature>
<feature type="domain" description="H15" evidence="4">
    <location>
        <begin position="232"/>
        <end position="310"/>
    </location>
</feature>
<feature type="domain" description="PWWP" evidence="3">
    <location>
        <begin position="1289"/>
        <end position="1349"/>
    </location>
</feature>
<feature type="compositionally biased region" description="Low complexity" evidence="2">
    <location>
        <begin position="53"/>
        <end position="65"/>
    </location>
</feature>
<evidence type="ECO:0000259" key="4">
    <source>
        <dbReference type="PROSITE" id="PS51504"/>
    </source>
</evidence>
<dbReference type="InterPro" id="IPR005818">
    <property type="entry name" value="Histone_H1/H5_H15"/>
</dbReference>
<dbReference type="Pfam" id="PF00538">
    <property type="entry name" value="Linker_histone"/>
    <property type="match status" value="1"/>
</dbReference>
<keyword evidence="1" id="KW-0175">Coiled coil</keyword>
<dbReference type="SMART" id="SM00526">
    <property type="entry name" value="H15"/>
    <property type="match status" value="1"/>
</dbReference>
<feature type="compositionally biased region" description="Acidic residues" evidence="2">
    <location>
        <begin position="1057"/>
        <end position="1075"/>
    </location>
</feature>
<name>A0AAD8YEU4_9STRA</name>
<keyword evidence="6" id="KW-1185">Reference proteome</keyword>
<accession>A0AAD8YEU4</accession>
<feature type="compositionally biased region" description="Polar residues" evidence="2">
    <location>
        <begin position="66"/>
        <end position="80"/>
    </location>
</feature>